<accession>A0A0M3JKP8</accession>
<reference evidence="1 2" key="2">
    <citation type="submission" date="2018-11" db="EMBL/GenBank/DDBJ databases">
        <authorList>
            <consortium name="Pathogen Informatics"/>
        </authorList>
    </citation>
    <scope>NUCLEOTIDE SEQUENCE [LARGE SCALE GENOMIC DNA]</scope>
</reference>
<name>A0A0M3JKP8_ANISI</name>
<reference evidence="3" key="1">
    <citation type="submission" date="2017-02" db="UniProtKB">
        <authorList>
            <consortium name="WormBaseParasite"/>
        </authorList>
    </citation>
    <scope>IDENTIFICATION</scope>
</reference>
<evidence type="ECO:0000313" key="3">
    <source>
        <dbReference type="WBParaSite" id="ASIM_0000822401-mRNA-1"/>
    </source>
</evidence>
<protein>
    <submittedName>
        <fullName evidence="3">WAP domain-containing protein</fullName>
    </submittedName>
</protein>
<sequence length="47" mass="5298">MCVNQWLITCVHIRNGTPWNSKQDFSDVPNEGTCICNNGIHCCENTT</sequence>
<gene>
    <name evidence="1" type="ORF">ASIM_LOCUS7980</name>
</gene>
<evidence type="ECO:0000313" key="1">
    <source>
        <dbReference type="EMBL" id="VDK30502.1"/>
    </source>
</evidence>
<organism evidence="3">
    <name type="scientific">Anisakis simplex</name>
    <name type="common">Herring worm</name>
    <dbReference type="NCBI Taxonomy" id="6269"/>
    <lineage>
        <taxon>Eukaryota</taxon>
        <taxon>Metazoa</taxon>
        <taxon>Ecdysozoa</taxon>
        <taxon>Nematoda</taxon>
        <taxon>Chromadorea</taxon>
        <taxon>Rhabditida</taxon>
        <taxon>Spirurina</taxon>
        <taxon>Ascaridomorpha</taxon>
        <taxon>Ascaridoidea</taxon>
        <taxon>Anisakidae</taxon>
        <taxon>Anisakis</taxon>
        <taxon>Anisakis simplex complex</taxon>
    </lineage>
</organism>
<keyword evidence="2" id="KW-1185">Reference proteome</keyword>
<proteinExistence type="predicted"/>
<evidence type="ECO:0000313" key="2">
    <source>
        <dbReference type="Proteomes" id="UP000267096"/>
    </source>
</evidence>
<dbReference type="EMBL" id="UYRR01020540">
    <property type="protein sequence ID" value="VDK30502.1"/>
    <property type="molecule type" value="Genomic_DNA"/>
</dbReference>
<dbReference type="WBParaSite" id="ASIM_0000822401-mRNA-1">
    <property type="protein sequence ID" value="ASIM_0000822401-mRNA-1"/>
    <property type="gene ID" value="ASIM_0000822401"/>
</dbReference>
<dbReference type="AlphaFoldDB" id="A0A0M3JKP8"/>
<dbReference type="Proteomes" id="UP000267096">
    <property type="component" value="Unassembled WGS sequence"/>
</dbReference>